<comment type="subunit">
    <text evidence="4 9">Homotrimer.</text>
</comment>
<evidence type="ECO:0000256" key="5">
    <source>
        <dbReference type="ARBA" id="ARBA00012579"/>
    </source>
</evidence>
<accession>A0AAC9XP14</accession>
<keyword evidence="7 9" id="KW-0414">Isoprene biosynthesis</keyword>
<dbReference type="NCBIfam" id="TIGR00151">
    <property type="entry name" value="ispF"/>
    <property type="match status" value="1"/>
</dbReference>
<evidence type="ECO:0000313" key="12">
    <source>
        <dbReference type="EMBL" id="ASJ97480.1"/>
    </source>
</evidence>
<dbReference type="HAMAP" id="MF_00107">
    <property type="entry name" value="IspF"/>
    <property type="match status" value="1"/>
</dbReference>
<evidence type="ECO:0000256" key="9">
    <source>
        <dbReference type="HAMAP-Rule" id="MF_00107"/>
    </source>
</evidence>
<dbReference type="Proteomes" id="UP000198233">
    <property type="component" value="Chromosome"/>
</dbReference>
<keyword evidence="6 9" id="KW-0479">Metal-binding</keyword>
<evidence type="ECO:0000256" key="8">
    <source>
        <dbReference type="ARBA" id="ARBA00023239"/>
    </source>
</evidence>
<feature type="binding site" evidence="9">
    <location>
        <begin position="134"/>
        <end position="137"/>
    </location>
    <ligand>
        <name>4-CDP-2-C-methyl-D-erythritol 2-phosphate</name>
        <dbReference type="ChEBI" id="CHEBI:57919"/>
    </ligand>
</feature>
<dbReference type="InterPro" id="IPR003526">
    <property type="entry name" value="MECDP_synthase"/>
</dbReference>
<dbReference type="RefSeq" id="WP_088905118.1">
    <property type="nucleotide sequence ID" value="NZ_CP022272.1"/>
</dbReference>
<feature type="site" description="Transition state stabilizer" evidence="9">
    <location>
        <position position="36"/>
    </location>
</feature>
<comment type="catalytic activity">
    <reaction evidence="1 9 10">
        <text>4-CDP-2-C-methyl-D-erythritol 2-phosphate = 2-C-methyl-D-erythritol 2,4-cyclic diphosphate + CMP</text>
        <dbReference type="Rhea" id="RHEA:23864"/>
        <dbReference type="ChEBI" id="CHEBI:57919"/>
        <dbReference type="ChEBI" id="CHEBI:58483"/>
        <dbReference type="ChEBI" id="CHEBI:60377"/>
        <dbReference type="EC" id="4.6.1.12"/>
    </reaction>
</comment>
<proteinExistence type="inferred from homology"/>
<evidence type="ECO:0000256" key="10">
    <source>
        <dbReference type="RuleBase" id="RU004395"/>
    </source>
</evidence>
<organism evidence="12 13">
    <name type="scientific">Shewanella marisflavi</name>
    <dbReference type="NCBI Taxonomy" id="260364"/>
    <lineage>
        <taxon>Bacteria</taxon>
        <taxon>Pseudomonadati</taxon>
        <taxon>Pseudomonadota</taxon>
        <taxon>Gammaproteobacteria</taxon>
        <taxon>Alteromonadales</taxon>
        <taxon>Shewanellaceae</taxon>
        <taxon>Shewanella</taxon>
    </lineage>
</organism>
<evidence type="ECO:0000256" key="2">
    <source>
        <dbReference type="ARBA" id="ARBA00004709"/>
    </source>
</evidence>
<dbReference type="GO" id="GO:0008685">
    <property type="term" value="F:2-C-methyl-D-erythritol 2,4-cyclodiphosphate synthase activity"/>
    <property type="evidence" value="ECO:0007669"/>
    <property type="project" value="UniProtKB-UniRule"/>
</dbReference>
<reference evidence="12 13" key="1">
    <citation type="submission" date="2017-06" db="EMBL/GenBank/DDBJ databases">
        <title>Complete genome sequence of Shewanella marisflavi EP1 associated with anaerobic 2,4-dinitrotoluene reduction and salt tolerance.</title>
        <authorList>
            <person name="Huang J."/>
        </authorList>
    </citation>
    <scope>NUCLEOTIDE SEQUENCE [LARGE SCALE GENOMIC DNA]</scope>
    <source>
        <strain evidence="12 13">EP1</strain>
    </source>
</reference>
<keyword evidence="8 9" id="KW-0456">Lyase</keyword>
<protein>
    <recommendedName>
        <fullName evidence="5 9">2-C-methyl-D-erythritol 2,4-cyclodiphosphate synthase</fullName>
        <shortName evidence="9">MECDP-synthase</shortName>
        <shortName evidence="9">MECPP-synthase</shortName>
        <shortName evidence="9">MECPS</shortName>
        <ecNumber evidence="5 9">4.6.1.12</ecNumber>
    </recommendedName>
</protein>
<gene>
    <name evidence="9" type="primary">ispF</name>
    <name evidence="12" type="ORF">CFF01_13355</name>
</gene>
<feature type="binding site" evidence="9">
    <location>
        <begin position="102"/>
        <end position="108"/>
    </location>
    <ligand>
        <name>4-CDP-2-C-methyl-D-erythritol 2-phosphate</name>
        <dbReference type="ChEBI" id="CHEBI:57919"/>
    </ligand>
</feature>
<dbReference type="PROSITE" id="PS01350">
    <property type="entry name" value="ISPF"/>
    <property type="match status" value="1"/>
</dbReference>
<evidence type="ECO:0000256" key="1">
    <source>
        <dbReference type="ARBA" id="ARBA00000200"/>
    </source>
</evidence>
<dbReference type="EC" id="4.6.1.12" evidence="5 9"/>
<feature type="binding site" evidence="9">
    <location>
        <position position="144"/>
    </location>
    <ligand>
        <name>4-CDP-2-C-methyl-D-erythritol 2-phosphate</name>
        <dbReference type="ChEBI" id="CHEBI:57919"/>
    </ligand>
</feature>
<dbReference type="AlphaFoldDB" id="A0AAC9XP14"/>
<evidence type="ECO:0000256" key="4">
    <source>
        <dbReference type="ARBA" id="ARBA00011233"/>
    </source>
</evidence>
<name>A0AAC9XP14_9GAMM</name>
<dbReference type="FunFam" id="3.30.1330.50:FF:000001">
    <property type="entry name" value="2-C-methyl-D-erythritol 2,4-cyclodiphosphate synthase"/>
    <property type="match status" value="1"/>
</dbReference>
<feature type="binding site" evidence="9">
    <location>
        <position position="10"/>
    </location>
    <ligand>
        <name>a divalent metal cation</name>
        <dbReference type="ChEBI" id="CHEBI:60240"/>
    </ligand>
</feature>
<feature type="site" description="Transition state stabilizer" evidence="9">
    <location>
        <position position="135"/>
    </location>
</feature>
<dbReference type="EMBL" id="CP022272">
    <property type="protein sequence ID" value="ASJ97480.1"/>
    <property type="molecule type" value="Genomic_DNA"/>
</dbReference>
<sequence length="161" mass="17299">MNIRIGHGFDVHKFGGELPLILGGVEVPYDTGLVAHSDGDVVLHAISDAILGAMALGDIGKHFPDTDPEFKGADSRVLLRHCYQLARDKGYQLGNLDVTIIAQAPKMLPHIDAIRQCLSEDLASDIEAINVKATTTEKLGFTGRKEGIAVEAVVLMCAEPR</sequence>
<feature type="binding site" evidence="9">
    <location>
        <begin position="10"/>
        <end position="12"/>
    </location>
    <ligand>
        <name>4-CDP-2-C-methyl-D-erythritol 2-phosphate</name>
        <dbReference type="ChEBI" id="CHEBI:57919"/>
    </ligand>
</feature>
<feature type="binding site" evidence="9">
    <location>
        <begin position="36"/>
        <end position="37"/>
    </location>
    <ligand>
        <name>4-CDP-2-C-methyl-D-erythritol 2-phosphate</name>
        <dbReference type="ChEBI" id="CHEBI:57919"/>
    </ligand>
</feature>
<dbReference type="PANTHER" id="PTHR43181:SF1">
    <property type="entry name" value="2-C-METHYL-D-ERYTHRITOL 2,4-CYCLODIPHOSPHATE SYNTHASE, CHLOROPLASTIC"/>
    <property type="match status" value="1"/>
</dbReference>
<feature type="binding site" evidence="9">
    <location>
        <position position="141"/>
    </location>
    <ligand>
        <name>4-CDP-2-C-methyl-D-erythritol 2-phosphate</name>
        <dbReference type="ChEBI" id="CHEBI:57919"/>
    </ligand>
</feature>
<evidence type="ECO:0000256" key="7">
    <source>
        <dbReference type="ARBA" id="ARBA00023229"/>
    </source>
</evidence>
<dbReference type="GO" id="GO:0016114">
    <property type="term" value="P:terpenoid biosynthetic process"/>
    <property type="evidence" value="ECO:0007669"/>
    <property type="project" value="InterPro"/>
</dbReference>
<feature type="binding site" evidence="9">
    <location>
        <position position="44"/>
    </location>
    <ligand>
        <name>a divalent metal cation</name>
        <dbReference type="ChEBI" id="CHEBI:60240"/>
    </ligand>
</feature>
<dbReference type="InterPro" id="IPR020555">
    <property type="entry name" value="MECDP_synthase_CS"/>
</dbReference>
<comment type="function">
    <text evidence="9">Involved in the biosynthesis of isopentenyl diphosphate (IPP) and dimethylallyl diphosphate (DMAPP), two major building blocks of isoprenoid compounds. Catalyzes the conversion of 4-diphosphocytidyl-2-C-methyl-D-erythritol 2-phosphate (CDP-ME2P) to 2-C-methyl-D-erythritol 2,4-cyclodiphosphate (ME-CPP) with a corresponding release of cytidine 5-monophosphate (CMP).</text>
</comment>
<feature type="binding site" evidence="9">
    <location>
        <begin position="58"/>
        <end position="60"/>
    </location>
    <ligand>
        <name>4-CDP-2-C-methyl-D-erythritol 2-phosphate</name>
        <dbReference type="ChEBI" id="CHEBI:57919"/>
    </ligand>
</feature>
<evidence type="ECO:0000259" key="11">
    <source>
        <dbReference type="Pfam" id="PF02542"/>
    </source>
</evidence>
<comment type="pathway">
    <text evidence="2 9">Isoprenoid biosynthesis; isopentenyl diphosphate biosynthesis via DXP pathway; isopentenyl diphosphate from 1-deoxy-D-xylulose 5-phosphate: step 4/6.</text>
</comment>
<evidence type="ECO:0000256" key="6">
    <source>
        <dbReference type="ARBA" id="ARBA00022723"/>
    </source>
</evidence>
<dbReference type="GO" id="GO:0019288">
    <property type="term" value="P:isopentenyl diphosphate biosynthetic process, methylerythritol 4-phosphate pathway"/>
    <property type="evidence" value="ECO:0007669"/>
    <property type="project" value="UniProtKB-UniRule"/>
</dbReference>
<feature type="domain" description="2-C-methyl-D-erythritol 2,4-cyclodiphosphate synthase" evidence="11">
    <location>
        <begin position="3"/>
        <end position="156"/>
    </location>
</feature>
<dbReference type="Pfam" id="PF02542">
    <property type="entry name" value="YgbB"/>
    <property type="match status" value="1"/>
</dbReference>
<dbReference type="KEGG" id="smav:CFF01_13355"/>
<evidence type="ECO:0000256" key="3">
    <source>
        <dbReference type="ARBA" id="ARBA00008480"/>
    </source>
</evidence>
<comment type="cofactor">
    <cofactor evidence="9">
        <name>a divalent metal cation</name>
        <dbReference type="ChEBI" id="CHEBI:60240"/>
    </cofactor>
    <text evidence="9">Binds 1 divalent metal cation per subunit.</text>
</comment>
<feature type="binding site" evidence="9">
    <location>
        <begin position="63"/>
        <end position="67"/>
    </location>
    <ligand>
        <name>4-CDP-2-C-methyl-D-erythritol 2-phosphate</name>
        <dbReference type="ChEBI" id="CHEBI:57919"/>
    </ligand>
</feature>
<comment type="similarity">
    <text evidence="3 9 10">Belongs to the IspF family.</text>
</comment>
<dbReference type="SUPFAM" id="SSF69765">
    <property type="entry name" value="IpsF-like"/>
    <property type="match status" value="1"/>
</dbReference>
<feature type="binding site" evidence="9">
    <location>
        <position position="12"/>
    </location>
    <ligand>
        <name>a divalent metal cation</name>
        <dbReference type="ChEBI" id="CHEBI:60240"/>
    </ligand>
</feature>
<dbReference type="Gene3D" id="3.30.1330.50">
    <property type="entry name" value="2-C-methyl-D-erythritol 2,4-cyclodiphosphate synthase"/>
    <property type="match status" value="1"/>
</dbReference>
<dbReference type="GO" id="GO:0046872">
    <property type="term" value="F:metal ion binding"/>
    <property type="evidence" value="ECO:0007669"/>
    <property type="project" value="UniProtKB-KW"/>
</dbReference>
<evidence type="ECO:0000313" key="13">
    <source>
        <dbReference type="Proteomes" id="UP000198233"/>
    </source>
</evidence>
<dbReference type="CDD" id="cd00554">
    <property type="entry name" value="MECDP_synthase"/>
    <property type="match status" value="1"/>
</dbReference>
<dbReference type="PANTHER" id="PTHR43181">
    <property type="entry name" value="2-C-METHYL-D-ERYTHRITOL 2,4-CYCLODIPHOSPHATE SYNTHASE, CHLOROPLASTIC"/>
    <property type="match status" value="1"/>
</dbReference>
<dbReference type="InterPro" id="IPR036571">
    <property type="entry name" value="MECDP_synthase_sf"/>
</dbReference>